<dbReference type="Proteomes" id="UP001497644">
    <property type="component" value="Chromosome 3"/>
</dbReference>
<feature type="compositionally biased region" description="Polar residues" evidence="1">
    <location>
        <begin position="22"/>
        <end position="37"/>
    </location>
</feature>
<gene>
    <name evidence="2" type="ORF">LPLAT_LOCUS8110</name>
</gene>
<sequence>MVIQKVSSKRQRNRQSKKKTSVRTNLQPNEQTAQYNDYNELITDDESSFNLRRRKDSKKIKRLLSTSSEDEAFEQGVYNPKSVYVDVVPRVTRSKTCAMAEREIEKKTRKY</sequence>
<reference evidence="2" key="1">
    <citation type="submission" date="2024-04" db="EMBL/GenBank/DDBJ databases">
        <authorList>
            <consortium name="Molecular Ecology Group"/>
        </authorList>
    </citation>
    <scope>NUCLEOTIDE SEQUENCE</scope>
</reference>
<keyword evidence="3" id="KW-1185">Reference proteome</keyword>
<evidence type="ECO:0000313" key="3">
    <source>
        <dbReference type="Proteomes" id="UP001497644"/>
    </source>
</evidence>
<name>A0AAV2NPF2_9HYME</name>
<accession>A0AAV2NPF2</accession>
<feature type="region of interest" description="Disordered" evidence="1">
    <location>
        <begin position="1"/>
        <end position="39"/>
    </location>
</feature>
<evidence type="ECO:0000313" key="2">
    <source>
        <dbReference type="EMBL" id="CAL1682263.1"/>
    </source>
</evidence>
<evidence type="ECO:0000256" key="1">
    <source>
        <dbReference type="SAM" id="MobiDB-lite"/>
    </source>
</evidence>
<dbReference type="AlphaFoldDB" id="A0AAV2NPF2"/>
<protein>
    <submittedName>
        <fullName evidence="2">Uncharacterized protein</fullName>
    </submittedName>
</protein>
<dbReference type="EMBL" id="OZ034826">
    <property type="protein sequence ID" value="CAL1682263.1"/>
    <property type="molecule type" value="Genomic_DNA"/>
</dbReference>
<feature type="compositionally biased region" description="Basic residues" evidence="1">
    <location>
        <begin position="7"/>
        <end position="21"/>
    </location>
</feature>
<proteinExistence type="predicted"/>
<organism evidence="2 3">
    <name type="scientific">Lasius platythorax</name>
    <dbReference type="NCBI Taxonomy" id="488582"/>
    <lineage>
        <taxon>Eukaryota</taxon>
        <taxon>Metazoa</taxon>
        <taxon>Ecdysozoa</taxon>
        <taxon>Arthropoda</taxon>
        <taxon>Hexapoda</taxon>
        <taxon>Insecta</taxon>
        <taxon>Pterygota</taxon>
        <taxon>Neoptera</taxon>
        <taxon>Endopterygota</taxon>
        <taxon>Hymenoptera</taxon>
        <taxon>Apocrita</taxon>
        <taxon>Aculeata</taxon>
        <taxon>Formicoidea</taxon>
        <taxon>Formicidae</taxon>
        <taxon>Formicinae</taxon>
        <taxon>Lasius</taxon>
        <taxon>Lasius</taxon>
    </lineage>
</organism>